<feature type="domain" description="Protein kinase" evidence="2">
    <location>
        <begin position="1"/>
        <end position="253"/>
    </location>
</feature>
<evidence type="ECO:0000313" key="3">
    <source>
        <dbReference type="EMBL" id="CAG8600341.1"/>
    </source>
</evidence>
<evidence type="ECO:0000313" key="4">
    <source>
        <dbReference type="Proteomes" id="UP000789901"/>
    </source>
</evidence>
<organism evidence="3 4">
    <name type="scientific">Gigaspora margarita</name>
    <dbReference type="NCBI Taxonomy" id="4874"/>
    <lineage>
        <taxon>Eukaryota</taxon>
        <taxon>Fungi</taxon>
        <taxon>Fungi incertae sedis</taxon>
        <taxon>Mucoromycota</taxon>
        <taxon>Glomeromycotina</taxon>
        <taxon>Glomeromycetes</taxon>
        <taxon>Diversisporales</taxon>
        <taxon>Gigasporaceae</taxon>
        <taxon>Gigaspora</taxon>
    </lineage>
</organism>
<dbReference type="InterPro" id="IPR001245">
    <property type="entry name" value="Ser-Thr/Tyr_kinase_cat_dom"/>
</dbReference>
<name>A0ABN7UHT7_GIGMA</name>
<sequence>MSSRTPSSWDDHSLELLRAGSRKIVLKTLANSSNLNEEFFKEAFSNFKLAAKVPSLVTCYGITKDSHSGNYMLVLEYMNGGDLNNYLKKHGATLTWLKRYDLLRHISLALSYIHRSDLLHKDLHPGNILFTSIFGSESCCISDLGLSGPAGKNSAGEIYGILPYIAPKVQFDGNYTSAADIYSFGTIMWQLTSRNVPFSDREYDIELSREICYNGLRPQIIPGTPDSYKDMINRCWDADPLKRPDVYELSDFFIEGQKRIRNGDDIFPELNLEKNIAPSSDKTTSKSLASLSDHNNTTDSDQLALSDSNGLLIIKHVEINDSQASKYNNFSSNASSENSFQQSSVVTVNTCSY</sequence>
<proteinExistence type="predicted"/>
<evidence type="ECO:0000259" key="2">
    <source>
        <dbReference type="PROSITE" id="PS50011"/>
    </source>
</evidence>
<gene>
    <name evidence="3" type="ORF">GMARGA_LOCUS6851</name>
</gene>
<dbReference type="Gene3D" id="1.10.510.10">
    <property type="entry name" value="Transferase(Phosphotransferase) domain 1"/>
    <property type="match status" value="1"/>
</dbReference>
<dbReference type="InterPro" id="IPR011009">
    <property type="entry name" value="Kinase-like_dom_sf"/>
</dbReference>
<dbReference type="PANTHER" id="PTHR44329">
    <property type="entry name" value="SERINE/THREONINE-PROTEIN KINASE TNNI3K-RELATED"/>
    <property type="match status" value="1"/>
</dbReference>
<reference evidence="3 4" key="1">
    <citation type="submission" date="2021-06" db="EMBL/GenBank/DDBJ databases">
        <authorList>
            <person name="Kallberg Y."/>
            <person name="Tangrot J."/>
            <person name="Rosling A."/>
        </authorList>
    </citation>
    <scope>NUCLEOTIDE SEQUENCE [LARGE SCALE GENOMIC DNA]</scope>
    <source>
        <strain evidence="3 4">120-4 pot B 10/14</strain>
    </source>
</reference>
<dbReference type="InterPro" id="IPR000719">
    <property type="entry name" value="Prot_kinase_dom"/>
</dbReference>
<dbReference type="EMBL" id="CAJVQB010003191">
    <property type="protein sequence ID" value="CAG8600341.1"/>
    <property type="molecule type" value="Genomic_DNA"/>
</dbReference>
<evidence type="ECO:0000256" key="1">
    <source>
        <dbReference type="SAM" id="MobiDB-lite"/>
    </source>
</evidence>
<keyword evidence="4" id="KW-1185">Reference proteome</keyword>
<dbReference type="InterPro" id="IPR051681">
    <property type="entry name" value="Ser/Thr_Kinases-Pseudokinases"/>
</dbReference>
<protein>
    <submittedName>
        <fullName evidence="3">7093_t:CDS:1</fullName>
    </submittedName>
</protein>
<comment type="caution">
    <text evidence="3">The sequence shown here is derived from an EMBL/GenBank/DDBJ whole genome shotgun (WGS) entry which is preliminary data.</text>
</comment>
<dbReference type="Pfam" id="PF07714">
    <property type="entry name" value="PK_Tyr_Ser-Thr"/>
    <property type="match status" value="1"/>
</dbReference>
<dbReference type="PRINTS" id="PR00109">
    <property type="entry name" value="TYRKINASE"/>
</dbReference>
<dbReference type="Proteomes" id="UP000789901">
    <property type="component" value="Unassembled WGS sequence"/>
</dbReference>
<dbReference type="SUPFAM" id="SSF56112">
    <property type="entry name" value="Protein kinase-like (PK-like)"/>
    <property type="match status" value="1"/>
</dbReference>
<dbReference type="PANTHER" id="PTHR44329:SF289">
    <property type="entry name" value="SERINE_THREONINE-PROTEIN KINASE VIK"/>
    <property type="match status" value="1"/>
</dbReference>
<dbReference type="PROSITE" id="PS50011">
    <property type="entry name" value="PROTEIN_KINASE_DOM"/>
    <property type="match status" value="1"/>
</dbReference>
<accession>A0ABN7UHT7</accession>
<feature type="region of interest" description="Disordered" evidence="1">
    <location>
        <begin position="277"/>
        <end position="302"/>
    </location>
</feature>